<evidence type="ECO:0008006" key="4">
    <source>
        <dbReference type="Google" id="ProtNLM"/>
    </source>
</evidence>
<feature type="chain" id="PRO_5020544867" description="Long-chain fatty acid transport protein" evidence="1">
    <location>
        <begin position="20"/>
        <end position="411"/>
    </location>
</feature>
<dbReference type="OrthoDB" id="1491239at2"/>
<accession>A0A4Q1K4S8</accession>
<evidence type="ECO:0000313" key="2">
    <source>
        <dbReference type="EMBL" id="RXR20572.1"/>
    </source>
</evidence>
<keyword evidence="3" id="KW-1185">Reference proteome</keyword>
<evidence type="ECO:0000313" key="3">
    <source>
        <dbReference type="Proteomes" id="UP000290283"/>
    </source>
</evidence>
<reference evidence="3" key="1">
    <citation type="submission" date="2019-01" db="EMBL/GenBank/DDBJ databases">
        <title>Cytophagaceae bacterium strain CAR-16.</title>
        <authorList>
            <person name="Chen W.-M."/>
        </authorList>
    </citation>
    <scope>NUCLEOTIDE SEQUENCE [LARGE SCALE GENOMIC DNA]</scope>
    <source>
        <strain evidence="3">LLJ-11</strain>
    </source>
</reference>
<organism evidence="2 3">
    <name type="scientific">Flavobacterium amnicola</name>
    <dbReference type="NCBI Taxonomy" id="2506422"/>
    <lineage>
        <taxon>Bacteria</taxon>
        <taxon>Pseudomonadati</taxon>
        <taxon>Bacteroidota</taxon>
        <taxon>Flavobacteriia</taxon>
        <taxon>Flavobacteriales</taxon>
        <taxon>Flavobacteriaceae</taxon>
        <taxon>Flavobacterium</taxon>
    </lineage>
</organism>
<dbReference type="RefSeq" id="WP_129433524.1">
    <property type="nucleotide sequence ID" value="NZ_SBKO01000001.1"/>
</dbReference>
<feature type="signal peptide" evidence="1">
    <location>
        <begin position="1"/>
        <end position="19"/>
    </location>
</feature>
<dbReference type="Proteomes" id="UP000290283">
    <property type="component" value="Unassembled WGS sequence"/>
</dbReference>
<name>A0A4Q1K4S8_9FLAO</name>
<comment type="caution">
    <text evidence="2">The sequence shown here is derived from an EMBL/GenBank/DDBJ whole genome shotgun (WGS) entry which is preliminary data.</text>
</comment>
<dbReference type="Gene3D" id="2.40.160.60">
    <property type="entry name" value="Outer membrane protein transport protein (OMPP1/FadL/TodX)"/>
    <property type="match status" value="1"/>
</dbReference>
<protein>
    <recommendedName>
        <fullName evidence="4">Long-chain fatty acid transport protein</fullName>
    </recommendedName>
</protein>
<proteinExistence type="predicted"/>
<dbReference type="EMBL" id="SBKO01000001">
    <property type="protein sequence ID" value="RXR20572.1"/>
    <property type="molecule type" value="Genomic_DNA"/>
</dbReference>
<gene>
    <name evidence="2" type="ORF">EQG63_01170</name>
</gene>
<dbReference type="AlphaFoldDB" id="A0A4Q1K4S8"/>
<evidence type="ECO:0000256" key="1">
    <source>
        <dbReference type="SAM" id="SignalP"/>
    </source>
</evidence>
<sequence length="411" mass="45028">MIKKIILVGLFLFSLQSIAQATSSPYSFYGIGEVKFKGTIENRSMGGLGILSDSIHINLQNPAALSSLKLTTFTAAGTFSPTVMKSSTVEERAQRTSLDYLAMAFPAGKLVFNLGLMPYSAVGYKILNVDYVNNEREISIGKGGLNNVFVGAGYHINPKLSVGAQMTYNFGEISHSFTFLKGTNQFNTRELNTSQLNGLSFNTGLTFSTKIANKLEFTSSATFSPEMRLNSTNSRNIAKTTFNSQGVEVVFGSSDIEIADTKIKTPSKVTFGAGVGKSKNWFLGIESAFLSKPNYDIVYPKATFESANKISLGGYFIPKYNSFNKYLEKVTYRGGFRHENTGLIVNSQSIKDTAFTLGLGLPLNGTFSNINIGCEFGKRGTKNAGLIQENYTNISIGLSFNDRWFQKRKFD</sequence>
<keyword evidence="1" id="KW-0732">Signal</keyword>